<keyword evidence="3" id="KW-1185">Reference proteome</keyword>
<accession>A0A843VIH0</accession>
<feature type="non-terminal residue" evidence="2">
    <location>
        <position position="225"/>
    </location>
</feature>
<dbReference type="AlphaFoldDB" id="A0A843VIH0"/>
<dbReference type="Proteomes" id="UP000652761">
    <property type="component" value="Unassembled WGS sequence"/>
</dbReference>
<gene>
    <name evidence="2" type="ORF">Taro_027576</name>
</gene>
<comment type="caution">
    <text evidence="2">The sequence shown here is derived from an EMBL/GenBank/DDBJ whole genome shotgun (WGS) entry which is preliminary data.</text>
</comment>
<organism evidence="2 3">
    <name type="scientific">Colocasia esculenta</name>
    <name type="common">Wild taro</name>
    <name type="synonym">Arum esculentum</name>
    <dbReference type="NCBI Taxonomy" id="4460"/>
    <lineage>
        <taxon>Eukaryota</taxon>
        <taxon>Viridiplantae</taxon>
        <taxon>Streptophyta</taxon>
        <taxon>Embryophyta</taxon>
        <taxon>Tracheophyta</taxon>
        <taxon>Spermatophyta</taxon>
        <taxon>Magnoliopsida</taxon>
        <taxon>Liliopsida</taxon>
        <taxon>Araceae</taxon>
        <taxon>Aroideae</taxon>
        <taxon>Colocasieae</taxon>
        <taxon>Colocasia</taxon>
    </lineage>
</organism>
<sequence>GQTFSCKDSVDTTINGVDTMAQSKGRNVKKRSTSVDTSPGQVDTRDKSQRNMLTGFHLRSTLNQIKSPVSPSSSFSKKAQRKGAKEIHKYFMAKRSLNESRKSTIHKAPRLCFTSSIATSPPQLATHRIQPLHSTIACSAHSSRAPALHRFPPTPSHAAHPPACIALDLAQLLNRQRRSFQQTPSVQLSWSPRPWSPQLTSIAYTPPLHTASIAQPPPAHLVRSQ</sequence>
<evidence type="ECO:0000313" key="3">
    <source>
        <dbReference type="Proteomes" id="UP000652761"/>
    </source>
</evidence>
<proteinExistence type="predicted"/>
<evidence type="ECO:0000256" key="1">
    <source>
        <dbReference type="SAM" id="MobiDB-lite"/>
    </source>
</evidence>
<evidence type="ECO:0000313" key="2">
    <source>
        <dbReference type="EMBL" id="MQL94916.1"/>
    </source>
</evidence>
<feature type="region of interest" description="Disordered" evidence="1">
    <location>
        <begin position="21"/>
        <end position="48"/>
    </location>
</feature>
<protein>
    <submittedName>
        <fullName evidence="2">Uncharacterized protein</fullName>
    </submittedName>
</protein>
<name>A0A843VIH0_COLES</name>
<dbReference type="EMBL" id="NMUH01001729">
    <property type="protein sequence ID" value="MQL94916.1"/>
    <property type="molecule type" value="Genomic_DNA"/>
</dbReference>
<reference evidence="2" key="1">
    <citation type="submission" date="2017-07" db="EMBL/GenBank/DDBJ databases">
        <title>Taro Niue Genome Assembly and Annotation.</title>
        <authorList>
            <person name="Atibalentja N."/>
            <person name="Keating K."/>
            <person name="Fields C.J."/>
        </authorList>
    </citation>
    <scope>NUCLEOTIDE SEQUENCE</scope>
    <source>
        <strain evidence="2">Niue_2</strain>
        <tissue evidence="2">Leaf</tissue>
    </source>
</reference>